<evidence type="ECO:0000256" key="2">
    <source>
        <dbReference type="ARBA" id="ARBA00022803"/>
    </source>
</evidence>
<name>A0A0B1QAW5_9HYPH</name>
<dbReference type="EMBL" id="JRFJ01000001">
    <property type="protein sequence ID" value="KHJ55975.1"/>
    <property type="molecule type" value="Genomic_DNA"/>
</dbReference>
<evidence type="ECO:0000313" key="6">
    <source>
        <dbReference type="EMBL" id="KHJ55975.1"/>
    </source>
</evidence>
<dbReference type="STRING" id="370622.LA66_04995"/>
<evidence type="ECO:0000256" key="5">
    <source>
        <dbReference type="SAM" id="SignalP"/>
    </source>
</evidence>
<evidence type="ECO:0000256" key="4">
    <source>
        <dbReference type="SAM" id="MobiDB-lite"/>
    </source>
</evidence>
<dbReference type="PANTHER" id="PTHR44943:SF8">
    <property type="entry name" value="TPR REPEAT-CONTAINING PROTEIN MJ0263"/>
    <property type="match status" value="1"/>
</dbReference>
<dbReference type="Pfam" id="PF13414">
    <property type="entry name" value="TPR_11"/>
    <property type="match status" value="1"/>
</dbReference>
<dbReference type="PANTHER" id="PTHR44943">
    <property type="entry name" value="CELLULOSE SYNTHASE OPERON PROTEIN C"/>
    <property type="match status" value="1"/>
</dbReference>
<dbReference type="Gene3D" id="1.25.40.10">
    <property type="entry name" value="Tetratricopeptide repeat domain"/>
    <property type="match status" value="3"/>
</dbReference>
<sequence length="617" mass="67744">MQKYGTRKFALATALASFTLFLPPAFAASTQDDMRLVRSLPEVNVQSLSGAYLAAKSAQAAGALGVASDYYEKALTIDPSSLPLQREAMFTFLADGRFDRGVELAAKLRDDDDAGKVARIALGMDALRTGAYDAALQNLDLPDSSELDTLLLGQLSAWADAGKGDAGAAIRRLDEISGPPWFAIFNLYQKGLIFMQAGQPDEARRVLKVLLDDRASVQTSPDAYLAAVEALARLEMQAGNKDAAEEALAYGLQVAPTYDPILFLERQLDAGEAVTPTVQTPQQGASEVLYTLGQAINRGDGRDVALLYFQLADAVSETTSDKLVTALAGVAEQGERVDQAIAYYDRIPEDSPYRRTATLQKGLDLWFADRKDEATTVLETAIQTYPDDLQAHLAFADVLTAGKNYSRAAEVLEKAVELAPEDGPQNWNIYYQRGIAYERLKEWDKAEPNFRKALELSPDQPQVLNYLGYSWVDMNRNLDEGLDLIRKAVELRPNDGYIIDSLGWAYYRLERFDDAVEQLERAVLITPSDPTINDHLGDAYWRVGREREARFQWQRALDGNPAPEDELVAKIEKKLDSGLPSVADDPELNHTPKAAPGDRASADAPGASEPDENTKPN</sequence>
<keyword evidence="1" id="KW-0677">Repeat</keyword>
<dbReference type="PROSITE" id="PS50005">
    <property type="entry name" value="TPR"/>
    <property type="match status" value="3"/>
</dbReference>
<keyword evidence="5" id="KW-0732">Signal</keyword>
<keyword evidence="2 3" id="KW-0802">TPR repeat</keyword>
<feature type="chain" id="PRO_5002063217" evidence="5">
    <location>
        <begin position="28"/>
        <end position="617"/>
    </location>
</feature>
<dbReference type="SUPFAM" id="SSF48452">
    <property type="entry name" value="TPR-like"/>
    <property type="match status" value="2"/>
</dbReference>
<gene>
    <name evidence="6" type="ORF">LA66_04995</name>
</gene>
<accession>A0A0B1QAW5</accession>
<feature type="repeat" description="TPR" evidence="3">
    <location>
        <begin position="496"/>
        <end position="529"/>
    </location>
</feature>
<feature type="region of interest" description="Disordered" evidence="4">
    <location>
        <begin position="578"/>
        <end position="617"/>
    </location>
</feature>
<comment type="caution">
    <text evidence="6">The sequence shown here is derived from an EMBL/GenBank/DDBJ whole genome shotgun (WGS) entry which is preliminary data.</text>
</comment>
<dbReference type="PROSITE" id="PS50293">
    <property type="entry name" value="TPR_REGION"/>
    <property type="match status" value="1"/>
</dbReference>
<dbReference type="Pfam" id="PF00515">
    <property type="entry name" value="TPR_1"/>
    <property type="match status" value="1"/>
</dbReference>
<feature type="repeat" description="TPR" evidence="3">
    <location>
        <begin position="427"/>
        <end position="460"/>
    </location>
</feature>
<dbReference type="AlphaFoldDB" id="A0A0B1QAW5"/>
<dbReference type="SMART" id="SM00028">
    <property type="entry name" value="TPR"/>
    <property type="match status" value="7"/>
</dbReference>
<feature type="repeat" description="TPR" evidence="3">
    <location>
        <begin position="389"/>
        <end position="422"/>
    </location>
</feature>
<dbReference type="InterPro" id="IPR011990">
    <property type="entry name" value="TPR-like_helical_dom_sf"/>
</dbReference>
<dbReference type="RefSeq" id="WP_039189174.1">
    <property type="nucleotide sequence ID" value="NZ_JAQRFV010000001.1"/>
</dbReference>
<proteinExistence type="predicted"/>
<evidence type="ECO:0000256" key="1">
    <source>
        <dbReference type="ARBA" id="ARBA00022737"/>
    </source>
</evidence>
<dbReference type="InterPro" id="IPR051685">
    <property type="entry name" value="Ycf3/AcsC/BcsC/TPR_MFPF"/>
</dbReference>
<evidence type="ECO:0000256" key="3">
    <source>
        <dbReference type="PROSITE-ProRule" id="PRU00339"/>
    </source>
</evidence>
<feature type="signal peptide" evidence="5">
    <location>
        <begin position="1"/>
        <end position="27"/>
    </location>
</feature>
<dbReference type="Proteomes" id="UP000030826">
    <property type="component" value="Unassembled WGS sequence"/>
</dbReference>
<dbReference type="InterPro" id="IPR019734">
    <property type="entry name" value="TPR_rpt"/>
</dbReference>
<dbReference type="Pfam" id="PF13432">
    <property type="entry name" value="TPR_16"/>
    <property type="match status" value="2"/>
</dbReference>
<reference evidence="6 7" key="1">
    <citation type="submission" date="2014-09" db="EMBL/GenBank/DDBJ databases">
        <title>Isolation and characterization of Aurantimonas altamirensis ON-56566 from clinical sample following a dog bite.</title>
        <authorList>
            <person name="Eshaghi A."/>
            <person name="Li A."/>
            <person name="Shahinas D."/>
            <person name="Bahn P."/>
            <person name="Kus J.V."/>
            <person name="Patel S.N."/>
        </authorList>
    </citation>
    <scope>NUCLEOTIDE SEQUENCE [LARGE SCALE GENOMIC DNA]</scope>
    <source>
        <strain evidence="6 7">ON-56566</strain>
    </source>
</reference>
<evidence type="ECO:0000313" key="7">
    <source>
        <dbReference type="Proteomes" id="UP000030826"/>
    </source>
</evidence>
<protein>
    <submittedName>
        <fullName evidence="6">Uncharacterized protein</fullName>
    </submittedName>
</protein>
<organism evidence="6 7">
    <name type="scientific">Aureimonas altamirensis</name>
    <dbReference type="NCBI Taxonomy" id="370622"/>
    <lineage>
        <taxon>Bacteria</taxon>
        <taxon>Pseudomonadati</taxon>
        <taxon>Pseudomonadota</taxon>
        <taxon>Alphaproteobacteria</taxon>
        <taxon>Hyphomicrobiales</taxon>
        <taxon>Aurantimonadaceae</taxon>
        <taxon>Aureimonas</taxon>
    </lineage>
</organism>